<dbReference type="InterPro" id="IPR050832">
    <property type="entry name" value="Bact_Acetyltransf"/>
</dbReference>
<feature type="domain" description="N-acetyltransferase" evidence="3">
    <location>
        <begin position="10"/>
        <end position="160"/>
    </location>
</feature>
<sequence>MSIQQLPHEYRARPLRVEDAAEVTRLCNLEELATEGKAELTEGDAIRFMTMPGLDLEQNSLALLDDQGRMIGAVVLYHVLHIQFEPNLFIDPALYTSGIADYLLTWAEERSLALMAHAEPGLRVMLGVGTSVKRTAICQVFERHGFQVIRNMLRMGITLDAQPGVAIWPEDVRLETFEPGMERAIFNAEMEFFQDHWGFMPRDYEEWRHFNIAFDELDPSLYFLVKAGGDIVAMALCRHEHGEGWVNTLGVRRSWRRKGLALALLQQAFGEFYRRGIQHASLYVDGQSLTGATKLYARAGMHVTRQSAQYEKELRAGKELRTQTLAV</sequence>
<dbReference type="Proteomes" id="UP000654345">
    <property type="component" value="Unassembled WGS sequence"/>
</dbReference>
<protein>
    <submittedName>
        <fullName evidence="4">GNAT family acetyltransferase</fullName>
    </submittedName>
</protein>
<gene>
    <name evidence="4" type="ORF">KSB_05990</name>
</gene>
<reference evidence="4 5" key="1">
    <citation type="journal article" date="2021" name="Int. J. Syst. Evol. Microbiol.">
        <title>Reticulibacter mediterranei gen. nov., sp. nov., within the new family Reticulibacteraceae fam. nov., and Ktedonospora formicarum gen. nov., sp. nov., Ktedonobacter robiniae sp. nov., Dictyobacter formicarum sp. nov. and Dictyobacter arantiisoli sp. nov., belonging to the class Ktedonobacteria.</title>
        <authorList>
            <person name="Yabe S."/>
            <person name="Zheng Y."/>
            <person name="Wang C.M."/>
            <person name="Sakai Y."/>
            <person name="Abe K."/>
            <person name="Yokota A."/>
            <person name="Donadio S."/>
            <person name="Cavaletti L."/>
            <person name="Monciardini P."/>
        </authorList>
    </citation>
    <scope>NUCLEOTIDE SEQUENCE [LARGE SCALE GENOMIC DNA]</scope>
    <source>
        <strain evidence="4 5">SOSP1-30</strain>
    </source>
</reference>
<keyword evidence="2" id="KW-0012">Acyltransferase</keyword>
<proteinExistence type="predicted"/>
<dbReference type="PANTHER" id="PTHR43877">
    <property type="entry name" value="AMINOALKYLPHOSPHONATE N-ACETYLTRANSFERASE-RELATED-RELATED"/>
    <property type="match status" value="1"/>
</dbReference>
<evidence type="ECO:0000259" key="3">
    <source>
        <dbReference type="PROSITE" id="PS51186"/>
    </source>
</evidence>
<accession>A0ABQ3UHD2</accession>
<organism evidence="4 5">
    <name type="scientific">Ktedonobacter robiniae</name>
    <dbReference type="NCBI Taxonomy" id="2778365"/>
    <lineage>
        <taxon>Bacteria</taxon>
        <taxon>Bacillati</taxon>
        <taxon>Chloroflexota</taxon>
        <taxon>Ktedonobacteria</taxon>
        <taxon>Ktedonobacterales</taxon>
        <taxon>Ktedonobacteraceae</taxon>
        <taxon>Ktedonobacter</taxon>
    </lineage>
</organism>
<name>A0ABQ3UHD2_9CHLR</name>
<evidence type="ECO:0000256" key="2">
    <source>
        <dbReference type="ARBA" id="ARBA00023315"/>
    </source>
</evidence>
<comment type="caution">
    <text evidence="4">The sequence shown here is derived from an EMBL/GenBank/DDBJ whole genome shotgun (WGS) entry which is preliminary data.</text>
</comment>
<dbReference type="PROSITE" id="PS51186">
    <property type="entry name" value="GNAT"/>
    <property type="match status" value="2"/>
</dbReference>
<keyword evidence="5" id="KW-1185">Reference proteome</keyword>
<evidence type="ECO:0000313" key="5">
    <source>
        <dbReference type="Proteomes" id="UP000654345"/>
    </source>
</evidence>
<dbReference type="CDD" id="cd04301">
    <property type="entry name" value="NAT_SF"/>
    <property type="match status" value="1"/>
</dbReference>
<evidence type="ECO:0000313" key="4">
    <source>
        <dbReference type="EMBL" id="GHO52124.1"/>
    </source>
</evidence>
<dbReference type="SUPFAM" id="SSF55729">
    <property type="entry name" value="Acyl-CoA N-acyltransferases (Nat)"/>
    <property type="match status" value="1"/>
</dbReference>
<feature type="domain" description="N-acetyltransferase" evidence="3">
    <location>
        <begin position="172"/>
        <end position="321"/>
    </location>
</feature>
<dbReference type="Gene3D" id="3.40.630.30">
    <property type="match status" value="1"/>
</dbReference>
<evidence type="ECO:0000256" key="1">
    <source>
        <dbReference type="ARBA" id="ARBA00022679"/>
    </source>
</evidence>
<keyword evidence="1" id="KW-0808">Transferase</keyword>
<dbReference type="Pfam" id="PF00583">
    <property type="entry name" value="Acetyltransf_1"/>
    <property type="match status" value="1"/>
</dbReference>
<dbReference type="EMBL" id="BNJG01000001">
    <property type="protein sequence ID" value="GHO52124.1"/>
    <property type="molecule type" value="Genomic_DNA"/>
</dbReference>
<dbReference type="InterPro" id="IPR000182">
    <property type="entry name" value="GNAT_dom"/>
</dbReference>
<dbReference type="InterPro" id="IPR016181">
    <property type="entry name" value="Acyl_CoA_acyltransferase"/>
</dbReference>
<dbReference type="PANTHER" id="PTHR43877:SF1">
    <property type="entry name" value="ACETYLTRANSFERASE"/>
    <property type="match status" value="1"/>
</dbReference>
<dbReference type="RefSeq" id="WP_201369065.1">
    <property type="nucleotide sequence ID" value="NZ_BNJG01000001.1"/>
</dbReference>